<reference evidence="2 3" key="1">
    <citation type="submission" date="2018-08" db="EMBL/GenBank/DDBJ databases">
        <title>A genome reference for cultivated species of the human gut microbiota.</title>
        <authorList>
            <person name="Zou Y."/>
            <person name="Xue W."/>
            <person name="Luo G."/>
        </authorList>
    </citation>
    <scope>NUCLEOTIDE SEQUENCE [LARGE SCALE GENOMIC DNA]</scope>
    <source>
        <strain evidence="2 3">AF37-6AC</strain>
    </source>
</reference>
<organism evidence="2 3">
    <name type="scientific">Blautia obeum</name>
    <dbReference type="NCBI Taxonomy" id="40520"/>
    <lineage>
        <taxon>Bacteria</taxon>
        <taxon>Bacillati</taxon>
        <taxon>Bacillota</taxon>
        <taxon>Clostridia</taxon>
        <taxon>Lachnospirales</taxon>
        <taxon>Lachnospiraceae</taxon>
        <taxon>Blautia</taxon>
    </lineage>
</organism>
<comment type="caution">
    <text evidence="2">The sequence shown here is derived from an EMBL/GenBank/DDBJ whole genome shotgun (WGS) entry which is preliminary data.</text>
</comment>
<dbReference type="AlphaFoldDB" id="A0A415L252"/>
<evidence type="ECO:0000313" key="3">
    <source>
        <dbReference type="Proteomes" id="UP000285897"/>
    </source>
</evidence>
<evidence type="ECO:0000259" key="1">
    <source>
        <dbReference type="Pfam" id="PF13936"/>
    </source>
</evidence>
<name>A0A415L252_9FIRM</name>
<dbReference type="RefSeq" id="WP_118393512.1">
    <property type="nucleotide sequence ID" value="NZ_QROS01000027.1"/>
</dbReference>
<dbReference type="Gene3D" id="1.10.10.60">
    <property type="entry name" value="Homeodomain-like"/>
    <property type="match status" value="1"/>
</dbReference>
<sequence>MSKQLSLSERIVIERMLAQNYTFATIARKLERSASTIAREVKNYRCFINPDSHKGNDCIHFHSCLRNRV</sequence>
<accession>A0A415L252</accession>
<gene>
    <name evidence="2" type="ORF">DW021_17160</name>
</gene>
<feature type="domain" description="Transposase IS30-like HTH" evidence="1">
    <location>
        <begin position="3"/>
        <end position="42"/>
    </location>
</feature>
<proteinExistence type="predicted"/>
<dbReference type="Proteomes" id="UP000285897">
    <property type="component" value="Unassembled WGS sequence"/>
</dbReference>
<dbReference type="Pfam" id="PF13936">
    <property type="entry name" value="HTH_38"/>
    <property type="match status" value="1"/>
</dbReference>
<protein>
    <submittedName>
        <fullName evidence="2">Helix-turn-helix domain-containing protein</fullName>
    </submittedName>
</protein>
<dbReference type="InterPro" id="IPR025246">
    <property type="entry name" value="IS30-like_HTH"/>
</dbReference>
<evidence type="ECO:0000313" key="2">
    <source>
        <dbReference type="EMBL" id="RHL42590.1"/>
    </source>
</evidence>
<dbReference type="EMBL" id="QROS01000027">
    <property type="protein sequence ID" value="RHL42590.1"/>
    <property type="molecule type" value="Genomic_DNA"/>
</dbReference>